<comment type="caution">
    <text evidence="1">The sequence shown here is derived from an EMBL/GenBank/DDBJ whole genome shotgun (WGS) entry which is preliminary data.</text>
</comment>
<reference evidence="1" key="1">
    <citation type="submission" date="2022-07" db="EMBL/GenBank/DDBJ databases">
        <title>Phylogenomic reconstructions and comparative analyses of Kickxellomycotina fungi.</title>
        <authorList>
            <person name="Reynolds N.K."/>
            <person name="Stajich J.E."/>
            <person name="Barry K."/>
            <person name="Grigoriev I.V."/>
            <person name="Crous P."/>
            <person name="Smith M.E."/>
        </authorList>
    </citation>
    <scope>NUCLEOTIDE SEQUENCE</scope>
    <source>
        <strain evidence="1">Benny 63K</strain>
    </source>
</reference>
<name>A0ACC1IQX2_9FUNG</name>
<evidence type="ECO:0000313" key="1">
    <source>
        <dbReference type="EMBL" id="KAJ1899171.1"/>
    </source>
</evidence>
<dbReference type="EMBL" id="JANBPG010000175">
    <property type="protein sequence ID" value="KAJ1899171.1"/>
    <property type="molecule type" value="Genomic_DNA"/>
</dbReference>
<proteinExistence type="predicted"/>
<protein>
    <submittedName>
        <fullName evidence="1">Uncharacterized protein</fullName>
    </submittedName>
</protein>
<gene>
    <name evidence="1" type="ORF">LPJ66_002280</name>
</gene>
<dbReference type="Proteomes" id="UP001150581">
    <property type="component" value="Unassembled WGS sequence"/>
</dbReference>
<sequence>MTLVMMLSAVWFIGDLRGNGHVPLVNTAMANCKAFGFWMRILLGICGVFSLMTLRAYGLYRIFCLRLPYHSLGLYLPFCVYLLFVVAFGVVGQVFPNRVTTQYMSPIDMCNVYSGFQTAMYMFLCVTVSIVMVVHWMIRNIKSSFNESREMVATCAIILANLIFATIMVYAPLKNPYPLDTKLRIIYTSLSHSGVNAMWWLVMAVPMYNCMFNRQRYLVFWITKLRDDGLQREYNVSLDAIAAATTTNPESYLLDKALRRNETRDLYAKGSIYSGRDTDTITRPHIVFFSLPKITGTETMRKHI</sequence>
<organism evidence="1 2">
    <name type="scientific">Kickxella alabastrina</name>
    <dbReference type="NCBI Taxonomy" id="61397"/>
    <lineage>
        <taxon>Eukaryota</taxon>
        <taxon>Fungi</taxon>
        <taxon>Fungi incertae sedis</taxon>
        <taxon>Zoopagomycota</taxon>
        <taxon>Kickxellomycotina</taxon>
        <taxon>Kickxellomycetes</taxon>
        <taxon>Kickxellales</taxon>
        <taxon>Kickxellaceae</taxon>
        <taxon>Kickxella</taxon>
    </lineage>
</organism>
<evidence type="ECO:0000313" key="2">
    <source>
        <dbReference type="Proteomes" id="UP001150581"/>
    </source>
</evidence>
<keyword evidence="2" id="KW-1185">Reference proteome</keyword>
<accession>A0ACC1IQX2</accession>